<dbReference type="RefSeq" id="XP_025435152.1">
    <property type="nucleotide sequence ID" value="XM_025577808.1"/>
</dbReference>
<keyword evidence="1" id="KW-0812">Transmembrane</keyword>
<sequence length="90" mass="10231">MSWVHNLTHPDPHSHVARVIAICLTFSISAVLAVLLRLHVRLHTKRDLWLDDYAAIAVQCWETRYGLGLDVASFPDVKVVMFSKVCILHL</sequence>
<keyword evidence="1" id="KW-0472">Membrane</keyword>
<dbReference type="OrthoDB" id="10017208at2759"/>
<reference evidence="2 3" key="1">
    <citation type="submission" date="2016-12" db="EMBL/GenBank/DDBJ databases">
        <title>The genomes of Aspergillus section Nigri reveals drivers in fungal speciation.</title>
        <authorList>
            <consortium name="DOE Joint Genome Institute"/>
            <person name="Vesth T.C."/>
            <person name="Nybo J."/>
            <person name="Theobald S."/>
            <person name="Brandl J."/>
            <person name="Frisvad J.C."/>
            <person name="Nielsen K.F."/>
            <person name="Lyhne E.K."/>
            <person name="Kogle M.E."/>
            <person name="Kuo A."/>
            <person name="Riley R."/>
            <person name="Clum A."/>
            <person name="Nolan M."/>
            <person name="Lipzen A."/>
            <person name="Salamov A."/>
            <person name="Henrissat B."/>
            <person name="Wiebenga A."/>
            <person name="De Vries R.P."/>
            <person name="Grigoriev I.V."/>
            <person name="Mortensen U.H."/>
            <person name="Andersen M.R."/>
            <person name="Baker S.E."/>
        </authorList>
    </citation>
    <scope>NUCLEOTIDE SEQUENCE [LARGE SCALE GENOMIC DNA]</scope>
    <source>
        <strain evidence="2 3">JOP 1030-1</strain>
    </source>
</reference>
<evidence type="ECO:0000256" key="1">
    <source>
        <dbReference type="SAM" id="Phobius"/>
    </source>
</evidence>
<evidence type="ECO:0000313" key="2">
    <source>
        <dbReference type="EMBL" id="PYH49170.1"/>
    </source>
</evidence>
<keyword evidence="1" id="KW-1133">Transmembrane helix</keyword>
<name>A0A318ZY97_9EURO</name>
<proteinExistence type="predicted"/>
<protein>
    <submittedName>
        <fullName evidence="2">Uncharacterized protein</fullName>
    </submittedName>
</protein>
<dbReference type="EMBL" id="KZ821219">
    <property type="protein sequence ID" value="PYH49170.1"/>
    <property type="molecule type" value="Genomic_DNA"/>
</dbReference>
<keyword evidence="3" id="KW-1185">Reference proteome</keyword>
<dbReference type="Proteomes" id="UP000248349">
    <property type="component" value="Unassembled WGS sequence"/>
</dbReference>
<feature type="transmembrane region" description="Helical" evidence="1">
    <location>
        <begin position="16"/>
        <end position="36"/>
    </location>
</feature>
<gene>
    <name evidence="2" type="ORF">BP01DRAFT_388254</name>
</gene>
<dbReference type="AlphaFoldDB" id="A0A318ZY97"/>
<organism evidence="2 3">
    <name type="scientific">Aspergillus saccharolyticus JOP 1030-1</name>
    <dbReference type="NCBI Taxonomy" id="1450539"/>
    <lineage>
        <taxon>Eukaryota</taxon>
        <taxon>Fungi</taxon>
        <taxon>Dikarya</taxon>
        <taxon>Ascomycota</taxon>
        <taxon>Pezizomycotina</taxon>
        <taxon>Eurotiomycetes</taxon>
        <taxon>Eurotiomycetidae</taxon>
        <taxon>Eurotiales</taxon>
        <taxon>Aspergillaceae</taxon>
        <taxon>Aspergillus</taxon>
        <taxon>Aspergillus subgen. Circumdati</taxon>
    </lineage>
</organism>
<accession>A0A318ZY97</accession>
<dbReference type="GeneID" id="37079037"/>
<evidence type="ECO:0000313" key="3">
    <source>
        <dbReference type="Proteomes" id="UP000248349"/>
    </source>
</evidence>